<feature type="domain" description="Methyltransferase" evidence="1">
    <location>
        <begin position="18"/>
        <end position="121"/>
    </location>
</feature>
<proteinExistence type="predicted"/>
<dbReference type="InterPro" id="IPR029063">
    <property type="entry name" value="SAM-dependent_MTases_sf"/>
</dbReference>
<dbReference type="Pfam" id="PF13383">
    <property type="entry name" value="Methyltransf_22"/>
    <property type="match status" value="1"/>
</dbReference>
<dbReference type="Gene3D" id="3.40.50.150">
    <property type="entry name" value="Vaccinia Virus protein VP39"/>
    <property type="match status" value="1"/>
</dbReference>
<evidence type="ECO:0000259" key="1">
    <source>
        <dbReference type="Pfam" id="PF13383"/>
    </source>
</evidence>
<dbReference type="InterPro" id="IPR025714">
    <property type="entry name" value="Methyltranfer_dom"/>
</dbReference>
<name>A0A914DS24_9BILA</name>
<dbReference type="InterPro" id="IPR026913">
    <property type="entry name" value="METTL24"/>
</dbReference>
<keyword evidence="2" id="KW-1185">Reference proteome</keyword>
<dbReference type="WBParaSite" id="ACRNAN_scaffold3688.g23193.t1">
    <property type="protein sequence ID" value="ACRNAN_scaffold3688.g23193.t1"/>
    <property type="gene ID" value="ACRNAN_scaffold3688.g23193"/>
</dbReference>
<evidence type="ECO:0000313" key="3">
    <source>
        <dbReference type="WBParaSite" id="ACRNAN_scaffold3688.g23193.t1"/>
    </source>
</evidence>
<protein>
    <submittedName>
        <fullName evidence="3">Methyltransferase domain-containing protein</fullName>
    </submittedName>
</protein>
<dbReference type="PANTHER" id="PTHR32026:SF27">
    <property type="entry name" value="METHYLTRANSFERASE FKBM DOMAIN-CONTAINING PROTEIN-RELATED"/>
    <property type="match status" value="1"/>
</dbReference>
<accession>A0A914DS24</accession>
<dbReference type="AlphaFoldDB" id="A0A914DS24"/>
<sequence>MDQHKQNQSIIDELHEVGGTFERVFISNATNTTANQYSFKDILKVYNDKEIDILKIDIEGGEFESMDQILSVPICQILIEIHGGTVEKTLNIIQQIAKKDFYLFAHEVNGHVLQVGEYSFIHKSCFNHFGVIVYGRYLVDDE</sequence>
<dbReference type="Proteomes" id="UP000887540">
    <property type="component" value="Unplaced"/>
</dbReference>
<evidence type="ECO:0000313" key="2">
    <source>
        <dbReference type="Proteomes" id="UP000887540"/>
    </source>
</evidence>
<organism evidence="2 3">
    <name type="scientific">Acrobeloides nanus</name>
    <dbReference type="NCBI Taxonomy" id="290746"/>
    <lineage>
        <taxon>Eukaryota</taxon>
        <taxon>Metazoa</taxon>
        <taxon>Ecdysozoa</taxon>
        <taxon>Nematoda</taxon>
        <taxon>Chromadorea</taxon>
        <taxon>Rhabditida</taxon>
        <taxon>Tylenchina</taxon>
        <taxon>Cephalobomorpha</taxon>
        <taxon>Cephaloboidea</taxon>
        <taxon>Cephalobidae</taxon>
        <taxon>Acrobeloides</taxon>
    </lineage>
</organism>
<dbReference type="PANTHER" id="PTHR32026">
    <property type="entry name" value="METHYLTRANSFERASE-LIKE PROTEIN 24"/>
    <property type="match status" value="1"/>
</dbReference>
<reference evidence="3" key="1">
    <citation type="submission" date="2022-11" db="UniProtKB">
        <authorList>
            <consortium name="WormBaseParasite"/>
        </authorList>
    </citation>
    <scope>IDENTIFICATION</scope>
</reference>